<protein>
    <submittedName>
        <fullName evidence="1">Uncharacterized protein</fullName>
    </submittedName>
</protein>
<reference evidence="1 2" key="1">
    <citation type="submission" date="2015-10" db="EMBL/GenBank/DDBJ databases">
        <title>Pseudomonas putida clinical strains.</title>
        <authorList>
            <person name="Molina L."/>
            <person name="Udaondo Z."/>
        </authorList>
    </citation>
    <scope>NUCLEOTIDE SEQUENCE [LARGE SCALE GENOMIC DNA]</scope>
    <source>
        <strain evidence="1 2">HB13667</strain>
    </source>
</reference>
<comment type="caution">
    <text evidence="1">The sequence shown here is derived from an EMBL/GenBank/DDBJ whole genome shotgun (WGS) entry which is preliminary data.</text>
</comment>
<dbReference type="AlphaFoldDB" id="A0A0P7CYW2"/>
<dbReference type="EMBL" id="LKKS01000043">
    <property type="protein sequence ID" value="KPM67223.1"/>
    <property type="molecule type" value="Genomic_DNA"/>
</dbReference>
<evidence type="ECO:0000313" key="1">
    <source>
        <dbReference type="EMBL" id="KPM67223.1"/>
    </source>
</evidence>
<dbReference type="RefSeq" id="WP_054572371.1">
    <property type="nucleotide sequence ID" value="NZ_LKKS01000043.1"/>
</dbReference>
<accession>A0A0P7CYW2</accession>
<organism evidence="1 2">
    <name type="scientific">Pseudomonas putida</name>
    <name type="common">Arthrobacter siderocapsulatus</name>
    <dbReference type="NCBI Taxonomy" id="303"/>
    <lineage>
        <taxon>Bacteria</taxon>
        <taxon>Pseudomonadati</taxon>
        <taxon>Pseudomonadota</taxon>
        <taxon>Gammaproteobacteria</taxon>
        <taxon>Pseudomonadales</taxon>
        <taxon>Pseudomonadaceae</taxon>
        <taxon>Pseudomonas</taxon>
    </lineage>
</organism>
<sequence>MSMHRQYTNEWEEACQEFLKGCSCASDGKPWECAECTQAFHNRLMNLKAKEKVLEEEARLRAEQGSFG</sequence>
<proteinExistence type="predicted"/>
<gene>
    <name evidence="1" type="ORF">HB13667_07505</name>
</gene>
<name>A0A0P7CYW2_PSEPU</name>
<dbReference type="Proteomes" id="UP000050437">
    <property type="component" value="Unassembled WGS sequence"/>
</dbReference>
<evidence type="ECO:0000313" key="2">
    <source>
        <dbReference type="Proteomes" id="UP000050437"/>
    </source>
</evidence>